<dbReference type="Proteomes" id="UP000294813">
    <property type="component" value="Unassembled WGS sequence"/>
</dbReference>
<reference evidence="2 3" key="1">
    <citation type="submission" date="2019-03" db="EMBL/GenBank/DDBJ databases">
        <title>Genomic Encyclopedia of Type Strains, Phase IV (KMG-IV): sequencing the most valuable type-strain genomes for metagenomic binning, comparative biology and taxonomic classification.</title>
        <authorList>
            <person name="Goeker M."/>
        </authorList>
    </citation>
    <scope>NUCLEOTIDE SEQUENCE [LARGE SCALE GENOMIC DNA]</scope>
    <source>
        <strain evidence="2 3">DSM 11170</strain>
    </source>
</reference>
<dbReference type="InterPro" id="IPR009057">
    <property type="entry name" value="Homeodomain-like_sf"/>
</dbReference>
<sequence length="142" mass="16442">MTDSPNYLIRRKQFTYEMRQAIELLSQPQSGGYTLGQIADICGVNDKTLRRWRAEENFQREVQRRVLQSVNEKLADVMNTTVQKAVDGSGKHTELVLKSLGILKEQHNIVATQHFDEERSDEAIEREIDELKRQLAELDNNN</sequence>
<dbReference type="AlphaFoldDB" id="A0A4R2RCD7"/>
<protein>
    <submittedName>
        <fullName evidence="2">Putative insertion element HTH domain-containing protein</fullName>
    </submittedName>
</protein>
<dbReference type="Pfam" id="PF13022">
    <property type="entry name" value="HTH_Tnp_1_2"/>
    <property type="match status" value="1"/>
</dbReference>
<gene>
    <name evidence="2" type="ORF">EDD73_13137</name>
</gene>
<feature type="domain" description="Homeodomain phBC6A51-type" evidence="1">
    <location>
        <begin position="10"/>
        <end position="128"/>
    </location>
</feature>
<evidence type="ECO:0000313" key="2">
    <source>
        <dbReference type="EMBL" id="TCP61040.1"/>
    </source>
</evidence>
<dbReference type="Gene3D" id="1.10.10.60">
    <property type="entry name" value="Homeodomain-like"/>
    <property type="match status" value="1"/>
</dbReference>
<comment type="caution">
    <text evidence="2">The sequence shown here is derived from an EMBL/GenBank/DDBJ whole genome shotgun (WGS) entry which is preliminary data.</text>
</comment>
<dbReference type="OrthoDB" id="2199833at2"/>
<accession>A0A4R2RCD7</accession>
<evidence type="ECO:0000259" key="1">
    <source>
        <dbReference type="Pfam" id="PF13022"/>
    </source>
</evidence>
<evidence type="ECO:0000313" key="3">
    <source>
        <dbReference type="Proteomes" id="UP000294813"/>
    </source>
</evidence>
<organism evidence="2 3">
    <name type="scientific">Heliophilum fasciatum</name>
    <dbReference type="NCBI Taxonomy" id="35700"/>
    <lineage>
        <taxon>Bacteria</taxon>
        <taxon>Bacillati</taxon>
        <taxon>Bacillota</taxon>
        <taxon>Clostridia</taxon>
        <taxon>Eubacteriales</taxon>
        <taxon>Heliobacteriaceae</taxon>
        <taxon>Heliophilum</taxon>
    </lineage>
</organism>
<keyword evidence="3" id="KW-1185">Reference proteome</keyword>
<dbReference type="RefSeq" id="WP_131920531.1">
    <property type="nucleotide sequence ID" value="NZ_JAOQNU010000032.1"/>
</dbReference>
<dbReference type="EMBL" id="SLXT01000031">
    <property type="protein sequence ID" value="TCP61040.1"/>
    <property type="molecule type" value="Genomic_DNA"/>
</dbReference>
<proteinExistence type="predicted"/>
<dbReference type="InterPro" id="IPR024978">
    <property type="entry name" value="Homeodomain_phBC6A51-type"/>
</dbReference>
<name>A0A4R2RCD7_9FIRM</name>
<dbReference type="SUPFAM" id="SSF46689">
    <property type="entry name" value="Homeodomain-like"/>
    <property type="match status" value="1"/>
</dbReference>